<reference evidence="1" key="1">
    <citation type="journal article" date="2019" name="Sci. Rep.">
        <title>Draft genome of Tanacetum cinerariifolium, the natural source of mosquito coil.</title>
        <authorList>
            <person name="Yamashiro T."/>
            <person name="Shiraishi A."/>
            <person name="Satake H."/>
            <person name="Nakayama K."/>
        </authorList>
    </citation>
    <scope>NUCLEOTIDE SEQUENCE</scope>
</reference>
<feature type="non-terminal residue" evidence="1">
    <location>
        <position position="1"/>
    </location>
</feature>
<sequence length="54" mass="6144">VARTAHVQIHRLVPRFTRGGEVEERERQTKLEADVPRLAQQRQAQAHLTCLTAA</sequence>
<dbReference type="EMBL" id="BKCJ011831353">
    <property type="protein sequence ID" value="GFD56599.1"/>
    <property type="molecule type" value="Genomic_DNA"/>
</dbReference>
<accession>A0A699XAE9</accession>
<proteinExistence type="predicted"/>
<name>A0A699XAE9_TANCI</name>
<comment type="caution">
    <text evidence="1">The sequence shown here is derived from an EMBL/GenBank/DDBJ whole genome shotgun (WGS) entry which is preliminary data.</text>
</comment>
<gene>
    <name evidence="1" type="ORF">Tci_928568</name>
</gene>
<organism evidence="1">
    <name type="scientific">Tanacetum cinerariifolium</name>
    <name type="common">Dalmatian daisy</name>
    <name type="synonym">Chrysanthemum cinerariifolium</name>
    <dbReference type="NCBI Taxonomy" id="118510"/>
    <lineage>
        <taxon>Eukaryota</taxon>
        <taxon>Viridiplantae</taxon>
        <taxon>Streptophyta</taxon>
        <taxon>Embryophyta</taxon>
        <taxon>Tracheophyta</taxon>
        <taxon>Spermatophyta</taxon>
        <taxon>Magnoliopsida</taxon>
        <taxon>eudicotyledons</taxon>
        <taxon>Gunneridae</taxon>
        <taxon>Pentapetalae</taxon>
        <taxon>asterids</taxon>
        <taxon>campanulids</taxon>
        <taxon>Asterales</taxon>
        <taxon>Asteraceae</taxon>
        <taxon>Asteroideae</taxon>
        <taxon>Anthemideae</taxon>
        <taxon>Anthemidinae</taxon>
        <taxon>Tanacetum</taxon>
    </lineage>
</organism>
<protein>
    <submittedName>
        <fullName evidence="1">Uncharacterized protein</fullName>
    </submittedName>
</protein>
<evidence type="ECO:0000313" key="1">
    <source>
        <dbReference type="EMBL" id="GFD56599.1"/>
    </source>
</evidence>
<dbReference type="AlphaFoldDB" id="A0A699XAE9"/>